<dbReference type="RefSeq" id="WP_011129148.1">
    <property type="nucleotide sequence ID" value="NC_005070.1"/>
</dbReference>
<proteinExistence type="predicted"/>
<reference evidence="1 2" key="1">
    <citation type="journal article" date="2003" name="Nature">
        <title>The genome of a motile marine Synechococcus.</title>
        <authorList>
            <person name="Palenik B."/>
            <person name="Brahamsha B."/>
            <person name="Larimer F."/>
            <person name="Land M."/>
            <person name="Hauser L."/>
            <person name="Chain P."/>
            <person name="Lamerdin J."/>
            <person name="Regala W."/>
            <person name="Allen E.A."/>
            <person name="McCarren J."/>
            <person name="Paulsen I."/>
            <person name="Dufresne A."/>
            <person name="Partensky F."/>
            <person name="Webb E."/>
            <person name="Waterbury J."/>
        </authorList>
    </citation>
    <scope>NUCLEOTIDE SEQUENCE [LARGE SCALE GENOMIC DNA]</scope>
    <source>
        <strain evidence="1 2">WH8102</strain>
    </source>
</reference>
<gene>
    <name evidence="1" type="ordered locus">SYNW2295</name>
</gene>
<dbReference type="EMBL" id="BX569695">
    <property type="protein sequence ID" value="CAE08810.1"/>
    <property type="molecule type" value="Genomic_DNA"/>
</dbReference>
<name>Q7U3Y2_PARMW</name>
<dbReference type="Proteomes" id="UP000001422">
    <property type="component" value="Chromosome"/>
</dbReference>
<sequence length="261" mass="29953">MLQTKAWIYLTVQKTGSTFLSKKLIEIYGQAAFSKDRKHGIQKKSTSKSKIITIRDPFDYYFSLWSYGLDGKGGFSNKLRISNPSLAEKIYGKKTKSCFSHFLDLALSFPGRNSQSEVSWLPRSTDLYTARILTMLVPQDKIERFSSELDCDFSGKSIAKSLNELLPEVIIRTEYLNYDFHYLASAGELDFMELPTNWSQIFVKDAARLNSSSSHEVDGKKLKQHEILSEYHKNLIELKCTTAKYLIQTANERIKELESRV</sequence>
<evidence type="ECO:0008006" key="3">
    <source>
        <dbReference type="Google" id="ProtNLM"/>
    </source>
</evidence>
<dbReference type="KEGG" id="syw:SYNW2295"/>
<accession>Q7U3Y2</accession>
<evidence type="ECO:0000313" key="2">
    <source>
        <dbReference type="Proteomes" id="UP000001422"/>
    </source>
</evidence>
<keyword evidence="2" id="KW-1185">Reference proteome</keyword>
<dbReference type="AlphaFoldDB" id="Q7U3Y2"/>
<dbReference type="eggNOG" id="ENOG5032M0W">
    <property type="taxonomic scope" value="Bacteria"/>
</dbReference>
<organism evidence="1 2">
    <name type="scientific">Parasynechococcus marenigrum (strain WH8102)</name>
    <dbReference type="NCBI Taxonomy" id="84588"/>
    <lineage>
        <taxon>Bacteria</taxon>
        <taxon>Bacillati</taxon>
        <taxon>Cyanobacteriota</taxon>
        <taxon>Cyanophyceae</taxon>
        <taxon>Synechococcales</taxon>
        <taxon>Prochlorococcaceae</taxon>
        <taxon>Parasynechococcus</taxon>
        <taxon>Parasynechococcus marenigrum</taxon>
    </lineage>
</organism>
<evidence type="ECO:0000313" key="1">
    <source>
        <dbReference type="EMBL" id="CAE08810.1"/>
    </source>
</evidence>
<protein>
    <recommendedName>
        <fullName evidence="3">Sulfotransferase family protein</fullName>
    </recommendedName>
</protein>
<dbReference type="HOGENOM" id="CLU_1065312_0_0_3"/>